<dbReference type="InterPro" id="IPR036034">
    <property type="entry name" value="PDZ_sf"/>
</dbReference>
<reference evidence="2 3" key="1">
    <citation type="submission" date="2016-10" db="EMBL/GenBank/DDBJ databases">
        <authorList>
            <person name="de Groot N.N."/>
        </authorList>
    </citation>
    <scope>NUCLEOTIDE SEQUENCE [LARGE SCALE GENOMIC DNA]</scope>
    <source>
        <strain evidence="2 3">DSM 23031</strain>
    </source>
</reference>
<evidence type="ECO:0000259" key="1">
    <source>
        <dbReference type="SMART" id="SM00245"/>
    </source>
</evidence>
<feature type="domain" description="Tail specific protease" evidence="1">
    <location>
        <begin position="367"/>
        <end position="555"/>
    </location>
</feature>
<proteinExistence type="predicted"/>
<dbReference type="Pfam" id="PF03572">
    <property type="entry name" value="Peptidase_S41"/>
    <property type="match status" value="1"/>
</dbReference>
<dbReference type="Gene3D" id="2.30.42.10">
    <property type="match status" value="1"/>
</dbReference>
<keyword evidence="2" id="KW-0378">Hydrolase</keyword>
<dbReference type="Gene3D" id="3.90.226.10">
    <property type="entry name" value="2-enoyl-CoA Hydratase, Chain A, domain 1"/>
    <property type="match status" value="1"/>
</dbReference>
<evidence type="ECO:0000313" key="3">
    <source>
        <dbReference type="Proteomes" id="UP000198561"/>
    </source>
</evidence>
<protein>
    <submittedName>
        <fullName evidence="2">C-terminal processing protease CtpA/Prc, contains a PDZ domain</fullName>
    </submittedName>
</protein>
<dbReference type="GO" id="GO:0008236">
    <property type="term" value="F:serine-type peptidase activity"/>
    <property type="evidence" value="ECO:0007669"/>
    <property type="project" value="InterPro"/>
</dbReference>
<sequence>MLKEICLRSVFIRQKRLQLLYFKPIFERKHDHSLMRKYALLLLVFLSLHFSGQMVTETEKLESLCRVWGFLKYYHPHAAKGNLNWDKQLFQKINELENITDKQSLNNLYSEWIENLGEIPLCRECSVKDHQEYFLKNFDLSWIDNAQIFSRDVTKKLRYIESNRNLGDNHYFGKGGRKIYFRNEKSYGSEFTSKTVSLLELFRYWNYAEYFFPYKYETDQSWNTVLTEMIPKFLMADNTTDYHLALAELVAKTDDSHAYLFSKEIYSTLYGSRKVPVEYSYAEGKLVVTKINKTRPKSQNPLLPGDVIYDIEGKTIPQLINFLGKYVPASNSWGKVSKIKDKLLFSKKDSIALKIERGGQNLEITTKTYIVKDIIREKIPVPQKWKFIDEEEKIGYVNMGIIEKEDLDKMFADLKTVKSIIFDLRNYPRKTIIPLSYLLLPQPSVYYQFTFPDTGYPGKFYSRKNVTGRKNTEYYKGNVIVLVDENTQSQAETTAMMLKQHPKAKVFGSNTSGANGDVIIFKIADLDTRFSGLGAYYPDGRETQRIGIIPDVIVKPTVNGLQNGKDEVLEKALEYIRTTE</sequence>
<dbReference type="InterPro" id="IPR029045">
    <property type="entry name" value="ClpP/crotonase-like_dom_sf"/>
</dbReference>
<dbReference type="STRING" id="680127.SAMN05421593_0794"/>
<organism evidence="2 3">
    <name type="scientific">Chryseobacterium culicis</name>
    <dbReference type="NCBI Taxonomy" id="680127"/>
    <lineage>
        <taxon>Bacteria</taxon>
        <taxon>Pseudomonadati</taxon>
        <taxon>Bacteroidota</taxon>
        <taxon>Flavobacteriia</taxon>
        <taxon>Flavobacteriales</taxon>
        <taxon>Weeksellaceae</taxon>
        <taxon>Chryseobacterium group</taxon>
        <taxon>Chryseobacterium</taxon>
    </lineage>
</organism>
<dbReference type="GO" id="GO:0007165">
    <property type="term" value="P:signal transduction"/>
    <property type="evidence" value="ECO:0007669"/>
    <property type="project" value="TreeGrafter"/>
</dbReference>
<dbReference type="EMBL" id="FNWQ01000001">
    <property type="protein sequence ID" value="SEH28722.1"/>
    <property type="molecule type" value="Genomic_DNA"/>
</dbReference>
<dbReference type="GO" id="GO:0030288">
    <property type="term" value="C:outer membrane-bounded periplasmic space"/>
    <property type="evidence" value="ECO:0007669"/>
    <property type="project" value="TreeGrafter"/>
</dbReference>
<gene>
    <name evidence="2" type="ORF">SAMN05421593_0794</name>
</gene>
<dbReference type="GO" id="GO:0004175">
    <property type="term" value="F:endopeptidase activity"/>
    <property type="evidence" value="ECO:0007669"/>
    <property type="project" value="TreeGrafter"/>
</dbReference>
<dbReference type="Proteomes" id="UP000198561">
    <property type="component" value="Unassembled WGS sequence"/>
</dbReference>
<keyword evidence="2" id="KW-0645">Protease</keyword>
<dbReference type="AlphaFoldDB" id="A0A1H6H0K2"/>
<dbReference type="OrthoDB" id="5379939at2"/>
<dbReference type="InterPro" id="IPR005151">
    <property type="entry name" value="Tail-specific_protease"/>
</dbReference>
<dbReference type="SMART" id="SM00245">
    <property type="entry name" value="TSPc"/>
    <property type="match status" value="1"/>
</dbReference>
<dbReference type="SUPFAM" id="SSF52096">
    <property type="entry name" value="ClpP/crotonase"/>
    <property type="match status" value="1"/>
</dbReference>
<accession>A0A1H6H0K2</accession>
<evidence type="ECO:0000313" key="2">
    <source>
        <dbReference type="EMBL" id="SEH28722.1"/>
    </source>
</evidence>
<dbReference type="PANTHER" id="PTHR32060:SF22">
    <property type="entry name" value="CARBOXYL-TERMINAL-PROCESSING PEPTIDASE 3, CHLOROPLASTIC"/>
    <property type="match status" value="1"/>
</dbReference>
<dbReference type="GO" id="GO:0006508">
    <property type="term" value="P:proteolysis"/>
    <property type="evidence" value="ECO:0007669"/>
    <property type="project" value="UniProtKB-KW"/>
</dbReference>
<name>A0A1H6H0K2_CHRCI</name>
<dbReference type="PANTHER" id="PTHR32060">
    <property type="entry name" value="TAIL-SPECIFIC PROTEASE"/>
    <property type="match status" value="1"/>
</dbReference>